<dbReference type="AlphaFoldDB" id="A0A1F5BTM2"/>
<proteinExistence type="inferred from homology"/>
<dbReference type="NCBIfam" id="NF001810">
    <property type="entry name" value="PRK00529.1"/>
    <property type="match status" value="1"/>
</dbReference>
<reference evidence="3 4" key="1">
    <citation type="journal article" date="2016" name="Nat. Commun.">
        <title>Thousands of microbial genomes shed light on interconnected biogeochemical processes in an aquifer system.</title>
        <authorList>
            <person name="Anantharaman K."/>
            <person name="Brown C.T."/>
            <person name="Hug L.A."/>
            <person name="Sharon I."/>
            <person name="Castelle C.J."/>
            <person name="Probst A.J."/>
            <person name="Thomas B.C."/>
            <person name="Singh A."/>
            <person name="Wilkins M.J."/>
            <person name="Karaoz U."/>
            <person name="Brodie E.L."/>
            <person name="Williams K.H."/>
            <person name="Hubbard S.S."/>
            <person name="Banfield J.F."/>
        </authorList>
    </citation>
    <scope>NUCLEOTIDE SEQUENCE [LARGE SCALE GENOMIC DNA]</scope>
</reference>
<accession>A0A1F5BTM2</accession>
<dbReference type="InterPro" id="IPR008991">
    <property type="entry name" value="Translation_prot_SH3-like_sf"/>
</dbReference>
<dbReference type="Gene3D" id="2.30.30.30">
    <property type="match status" value="1"/>
</dbReference>
<gene>
    <name evidence="3" type="ORF">A2988_00595</name>
</gene>
<dbReference type="Proteomes" id="UP000176650">
    <property type="component" value="Unassembled WGS sequence"/>
</dbReference>
<dbReference type="PIRSF" id="PIRSF005901">
    <property type="entry name" value="EF-P"/>
    <property type="match status" value="1"/>
</dbReference>
<dbReference type="PANTHER" id="PTHR30053">
    <property type="entry name" value="ELONGATION FACTOR P"/>
    <property type="match status" value="1"/>
</dbReference>
<dbReference type="SMART" id="SM00841">
    <property type="entry name" value="Elong-fact-P_C"/>
    <property type="match status" value="1"/>
</dbReference>
<name>A0A1F5BTM2_9BACT</name>
<dbReference type="InterPro" id="IPR015365">
    <property type="entry name" value="Elong-fact-P_C"/>
</dbReference>
<evidence type="ECO:0000313" key="4">
    <source>
        <dbReference type="Proteomes" id="UP000176650"/>
    </source>
</evidence>
<dbReference type="FunFam" id="2.40.50.140:FF:000004">
    <property type="entry name" value="Elongation factor P"/>
    <property type="match status" value="1"/>
</dbReference>
<evidence type="ECO:0000313" key="3">
    <source>
        <dbReference type="EMBL" id="OGD33971.1"/>
    </source>
</evidence>
<dbReference type="InterPro" id="IPR020599">
    <property type="entry name" value="Transl_elong_fac_P/YeiP"/>
</dbReference>
<dbReference type="GO" id="GO:0003746">
    <property type="term" value="F:translation elongation factor activity"/>
    <property type="evidence" value="ECO:0007669"/>
    <property type="project" value="TreeGrafter"/>
</dbReference>
<dbReference type="GO" id="GO:0005829">
    <property type="term" value="C:cytosol"/>
    <property type="evidence" value="ECO:0007669"/>
    <property type="project" value="UniProtKB-ARBA"/>
</dbReference>
<dbReference type="SUPFAM" id="SSF50249">
    <property type="entry name" value="Nucleic acid-binding proteins"/>
    <property type="match status" value="1"/>
</dbReference>
<dbReference type="SUPFAM" id="SSF50104">
    <property type="entry name" value="Translation proteins SH3-like domain"/>
    <property type="match status" value="1"/>
</dbReference>
<comment type="caution">
    <text evidence="3">The sequence shown here is derived from an EMBL/GenBank/DDBJ whole genome shotgun (WGS) entry which is preliminary data.</text>
</comment>
<comment type="similarity">
    <text evidence="1">Belongs to the elongation factor P family.</text>
</comment>
<dbReference type="Pfam" id="PF08207">
    <property type="entry name" value="EFP_N"/>
    <property type="match status" value="1"/>
</dbReference>
<dbReference type="InterPro" id="IPR013185">
    <property type="entry name" value="Transl_elong_KOW-like"/>
</dbReference>
<dbReference type="InterPro" id="IPR013852">
    <property type="entry name" value="Transl_elong_P/YeiP_CS"/>
</dbReference>
<dbReference type="Gene3D" id="2.40.50.140">
    <property type="entry name" value="Nucleic acid-binding proteins"/>
    <property type="match status" value="2"/>
</dbReference>
<dbReference type="PROSITE" id="PS01275">
    <property type="entry name" value="EFP"/>
    <property type="match status" value="1"/>
</dbReference>
<dbReference type="PANTHER" id="PTHR30053:SF14">
    <property type="entry name" value="TRANSLATION ELONGATION FACTOR KOW-LIKE DOMAIN-CONTAINING PROTEIN"/>
    <property type="match status" value="1"/>
</dbReference>
<dbReference type="Pfam" id="PF09285">
    <property type="entry name" value="Elong-fact-P_C"/>
    <property type="match status" value="1"/>
</dbReference>
<protein>
    <recommendedName>
        <fullName evidence="2">Elongation factor P C-terminal domain-containing protein</fullName>
    </recommendedName>
</protein>
<organism evidence="3 4">
    <name type="scientific">Candidatus Azambacteria bacterium RIFCSPLOWO2_01_FULL_46_25</name>
    <dbReference type="NCBI Taxonomy" id="1797298"/>
    <lineage>
        <taxon>Bacteria</taxon>
        <taxon>Candidatus Azamiibacteriota</taxon>
    </lineage>
</organism>
<dbReference type="CDD" id="cd05794">
    <property type="entry name" value="S1_EF-P_repeat_2"/>
    <property type="match status" value="1"/>
</dbReference>
<dbReference type="EMBL" id="MEYS01000002">
    <property type="protein sequence ID" value="OGD33971.1"/>
    <property type="molecule type" value="Genomic_DNA"/>
</dbReference>
<dbReference type="InterPro" id="IPR012340">
    <property type="entry name" value="NA-bd_OB-fold"/>
</dbReference>
<sequence length="189" mass="21322">MLSISDLKNGTEFIYLDEPYAVMDTQHKQIGWGGGLTVRMKNLINGKVLTENFRSNDRFPEADLSSALIKYLYSHRDAYWFADPKDPSRRFQLEKNVLGENTAYLKTNMEVDAISFQERIINIKLPIKMEFVVKDAPPSIKGNTAQGGTKQVTLETGASVAVPLFIDQGDTIIVNTQTNNYIERSQKAK</sequence>
<evidence type="ECO:0000256" key="1">
    <source>
        <dbReference type="ARBA" id="ARBA00009479"/>
    </source>
</evidence>
<evidence type="ECO:0000259" key="2">
    <source>
        <dbReference type="SMART" id="SM00841"/>
    </source>
</evidence>
<dbReference type="STRING" id="1797298.A2988_00595"/>
<dbReference type="GO" id="GO:0043043">
    <property type="term" value="P:peptide biosynthetic process"/>
    <property type="evidence" value="ECO:0007669"/>
    <property type="project" value="InterPro"/>
</dbReference>
<dbReference type="InterPro" id="IPR014722">
    <property type="entry name" value="Rib_uL2_dom2"/>
</dbReference>
<feature type="domain" description="Elongation factor P C-terminal" evidence="2">
    <location>
        <begin position="129"/>
        <end position="184"/>
    </location>
</feature>